<protein>
    <submittedName>
        <fullName evidence="1">Uncharacterized protein</fullName>
    </submittedName>
</protein>
<gene>
    <name evidence="1" type="ORF">PCOR1329_LOCUS33163</name>
</gene>
<reference evidence="1" key="1">
    <citation type="submission" date="2023-10" db="EMBL/GenBank/DDBJ databases">
        <authorList>
            <person name="Chen Y."/>
            <person name="Shah S."/>
            <person name="Dougan E. K."/>
            <person name="Thang M."/>
            <person name="Chan C."/>
        </authorList>
    </citation>
    <scope>NUCLEOTIDE SEQUENCE [LARGE SCALE GENOMIC DNA]</scope>
</reference>
<comment type="caution">
    <text evidence="1">The sequence shown here is derived from an EMBL/GenBank/DDBJ whole genome shotgun (WGS) entry which is preliminary data.</text>
</comment>
<proteinExistence type="predicted"/>
<dbReference type="Proteomes" id="UP001189429">
    <property type="component" value="Unassembled WGS sequence"/>
</dbReference>
<dbReference type="EMBL" id="CAUYUJ010013792">
    <property type="protein sequence ID" value="CAK0836768.1"/>
    <property type="molecule type" value="Genomic_DNA"/>
</dbReference>
<organism evidence="1 2">
    <name type="scientific">Prorocentrum cordatum</name>
    <dbReference type="NCBI Taxonomy" id="2364126"/>
    <lineage>
        <taxon>Eukaryota</taxon>
        <taxon>Sar</taxon>
        <taxon>Alveolata</taxon>
        <taxon>Dinophyceae</taxon>
        <taxon>Prorocentrales</taxon>
        <taxon>Prorocentraceae</taxon>
        <taxon>Prorocentrum</taxon>
    </lineage>
</organism>
<feature type="non-terminal residue" evidence="1">
    <location>
        <position position="1"/>
    </location>
</feature>
<keyword evidence="2" id="KW-1185">Reference proteome</keyword>
<sequence length="108" mass="12479">VGHPDFFHPTRTTRLITERGRASLPAPDPHRMEDDTRRRTEDYLCVYTNAGPFDVLPAAARMIVGTYQVDGENHGRKVFRRMEDAAKKFLPDVVCFFWDDRDGEARLL</sequence>
<accession>A0ABN9SW98</accession>
<evidence type="ECO:0000313" key="1">
    <source>
        <dbReference type="EMBL" id="CAK0836768.1"/>
    </source>
</evidence>
<evidence type="ECO:0000313" key="2">
    <source>
        <dbReference type="Proteomes" id="UP001189429"/>
    </source>
</evidence>
<feature type="non-terminal residue" evidence="1">
    <location>
        <position position="108"/>
    </location>
</feature>
<name>A0ABN9SW98_9DINO</name>